<dbReference type="EMBL" id="CAJPWZ010000704">
    <property type="protein sequence ID" value="CAG2198968.1"/>
    <property type="molecule type" value="Genomic_DNA"/>
</dbReference>
<keyword evidence="2" id="KW-1185">Reference proteome</keyword>
<dbReference type="Gene3D" id="2.120.10.30">
    <property type="entry name" value="TolB, C-terminal domain"/>
    <property type="match status" value="1"/>
</dbReference>
<organism evidence="1 2">
    <name type="scientific">Mytilus edulis</name>
    <name type="common">Blue mussel</name>
    <dbReference type="NCBI Taxonomy" id="6550"/>
    <lineage>
        <taxon>Eukaryota</taxon>
        <taxon>Metazoa</taxon>
        <taxon>Spiralia</taxon>
        <taxon>Lophotrochozoa</taxon>
        <taxon>Mollusca</taxon>
        <taxon>Bivalvia</taxon>
        <taxon>Autobranchia</taxon>
        <taxon>Pteriomorphia</taxon>
        <taxon>Mytilida</taxon>
        <taxon>Mytiloidea</taxon>
        <taxon>Mytilidae</taxon>
        <taxon>Mytilinae</taxon>
        <taxon>Mytilus</taxon>
    </lineage>
</organism>
<proteinExistence type="predicted"/>
<protein>
    <submittedName>
        <fullName evidence="1">Uncharacterized protein</fullName>
    </submittedName>
</protein>
<reference evidence="1" key="1">
    <citation type="submission" date="2021-03" db="EMBL/GenBank/DDBJ databases">
        <authorList>
            <person name="Bekaert M."/>
        </authorList>
    </citation>
    <scope>NUCLEOTIDE SEQUENCE</scope>
</reference>
<evidence type="ECO:0000313" key="2">
    <source>
        <dbReference type="Proteomes" id="UP000683360"/>
    </source>
</evidence>
<dbReference type="AlphaFoldDB" id="A0A8S3QTY0"/>
<comment type="caution">
    <text evidence="1">The sequence shown here is derived from an EMBL/GenBank/DDBJ whole genome shotgun (WGS) entry which is preliminary data.</text>
</comment>
<evidence type="ECO:0000313" key="1">
    <source>
        <dbReference type="EMBL" id="CAG2198968.1"/>
    </source>
</evidence>
<dbReference type="SUPFAM" id="SSF101898">
    <property type="entry name" value="NHL repeat"/>
    <property type="match status" value="1"/>
</dbReference>
<dbReference type="Proteomes" id="UP000683360">
    <property type="component" value="Unassembled WGS sequence"/>
</dbReference>
<accession>A0A8S3QTY0</accession>
<dbReference type="OrthoDB" id="6051159at2759"/>
<sequence>MAEAQETIRSQDYEKRKSEETKLDVVCRGAQIPIVETGLHVFVYLNKEIHLSADKQQSFFDCVILENKLIFTDIINSRLVIFNEENSDISYIPVPYKPWGITGIRNDAVAISYPWVHIVQIVNICTQKVEVQIDSKNECWGLSSYKKRLYFVSGRILKIVDLMGKYKGKIMLPSDDVSCVKVDDTRLLCTDRETLYCCYLHGAIFWEFRMDNLAELHGVTVDRHGNVYVAGEWSNNVVAISPDGTKCRVILTTLKGINSPRGIYFDKKENRLLVSNCNGDKAFVFDAQTL</sequence>
<gene>
    <name evidence="1" type="ORF">MEDL_13663</name>
</gene>
<dbReference type="InterPro" id="IPR011042">
    <property type="entry name" value="6-blade_b-propeller_TolB-like"/>
</dbReference>
<name>A0A8S3QTY0_MYTED</name>